<evidence type="ECO:0000256" key="9">
    <source>
        <dbReference type="RuleBase" id="RU000688"/>
    </source>
</evidence>
<dbReference type="PROSITE" id="PS00237">
    <property type="entry name" value="G_PROTEIN_RECEP_F1_1"/>
    <property type="match status" value="1"/>
</dbReference>
<dbReference type="PRINTS" id="PR01102">
    <property type="entry name" value="5HT6RECEPTR"/>
</dbReference>
<feature type="transmembrane region" description="Helical" evidence="10">
    <location>
        <begin position="63"/>
        <end position="80"/>
    </location>
</feature>
<keyword evidence="3 9" id="KW-0812">Transmembrane</keyword>
<accession>A0A834Q0P4</accession>
<evidence type="ECO:0000256" key="4">
    <source>
        <dbReference type="ARBA" id="ARBA00022989"/>
    </source>
</evidence>
<organism evidence="12 13">
    <name type="scientific">Marmota monax</name>
    <name type="common">Woodchuck</name>
    <dbReference type="NCBI Taxonomy" id="9995"/>
    <lineage>
        <taxon>Eukaryota</taxon>
        <taxon>Metazoa</taxon>
        <taxon>Chordata</taxon>
        <taxon>Craniata</taxon>
        <taxon>Vertebrata</taxon>
        <taxon>Euteleostomi</taxon>
        <taxon>Mammalia</taxon>
        <taxon>Eutheria</taxon>
        <taxon>Euarchontoglires</taxon>
        <taxon>Glires</taxon>
        <taxon>Rodentia</taxon>
        <taxon>Sciuromorpha</taxon>
        <taxon>Sciuridae</taxon>
        <taxon>Xerinae</taxon>
        <taxon>Marmotini</taxon>
        <taxon>Marmota</taxon>
    </lineage>
</organism>
<dbReference type="GO" id="GO:0045202">
    <property type="term" value="C:synapse"/>
    <property type="evidence" value="ECO:0007669"/>
    <property type="project" value="GOC"/>
</dbReference>
<evidence type="ECO:0000256" key="2">
    <source>
        <dbReference type="ARBA" id="ARBA00022475"/>
    </source>
</evidence>
<comment type="caution">
    <text evidence="12">The sequence shown here is derived from an EMBL/GenBank/DDBJ whole genome shotgun (WGS) entry which is preliminary data.</text>
</comment>
<dbReference type="GO" id="GO:0007187">
    <property type="term" value="P:G protein-coupled receptor signaling pathway, coupled to cyclic nucleotide second messenger"/>
    <property type="evidence" value="ECO:0007669"/>
    <property type="project" value="TreeGrafter"/>
</dbReference>
<dbReference type="SUPFAM" id="SSF81321">
    <property type="entry name" value="Family A G protein-coupled receptor-like"/>
    <property type="match status" value="1"/>
</dbReference>
<dbReference type="PROSITE" id="PS50262">
    <property type="entry name" value="G_PROTEIN_RECEP_F1_2"/>
    <property type="match status" value="1"/>
</dbReference>
<dbReference type="InterPro" id="IPR017452">
    <property type="entry name" value="GPCR_Rhodpsn_7TM"/>
</dbReference>
<sequence length="588" mass="62435">MVPDPGPANNSTPAWGPGPPAAPGGSGWVAAVLCVVIALTAAANSLLIALICTQPALRNTSNFFLVSLFTSDLMVGLVVMPPAMLNALYGRWVLARDLCLLWAAFDVMCCSASILNLCLISLDRYLLILSPLRYKLRMTPPRALALVLGAWSLAALASFLPLLLGWHELGHVRAPALGQCQLLPSLPFVLVASGLTFFLPSGAICFTYCRILLAARRQAVQVASLTTGVASQALETLQNILEFQQAAMTGLASSEVGWLPWPAHAPSYVYKDLLSSLGPADGSLDQAFPIGAVCRRGQQHPAWTWGLFPCQDLKAPQGPCPPALRPLCLCSPPQPLVSPQRGQAQHRSPKSRPPGLRTFLLVSIGVPPTYACVCHGLSEASGWSSGFPGLPGSPGPGTEALLRAGLRGMGWGVGLRCCGEGVVRASVCTLLSLHPLARSPSPNCACAVSVIHLPPPLSFLLLLLPGGGCDHRNICVEEEGVELGEAGSGAVCGCPKPGSWGTQSFGHVLQNENPWSWGRAGRRLWPGFSTADKAPPLERGGRRGKELCREGKVLVQFRKRWPLPGFKAQVCSPWPTRPFCKLCTLARP</sequence>
<protein>
    <submittedName>
        <fullName evidence="12">5-hydroxytryptamine receptor 6</fullName>
    </submittedName>
</protein>
<dbReference type="AlphaFoldDB" id="A0A834Q0P4"/>
<feature type="transmembrane region" description="Helical" evidence="10">
    <location>
        <begin position="143"/>
        <end position="166"/>
    </location>
</feature>
<dbReference type="Proteomes" id="UP000662637">
    <property type="component" value="Unassembled WGS sequence"/>
</dbReference>
<dbReference type="GO" id="GO:0030594">
    <property type="term" value="F:neurotransmitter receptor activity"/>
    <property type="evidence" value="ECO:0007669"/>
    <property type="project" value="TreeGrafter"/>
</dbReference>
<dbReference type="PANTHER" id="PTHR24247">
    <property type="entry name" value="5-HYDROXYTRYPTAMINE RECEPTOR"/>
    <property type="match status" value="1"/>
</dbReference>
<dbReference type="Pfam" id="PF00001">
    <property type="entry name" value="7tm_1"/>
    <property type="match status" value="1"/>
</dbReference>
<evidence type="ECO:0000313" key="13">
    <source>
        <dbReference type="Proteomes" id="UP000662637"/>
    </source>
</evidence>
<keyword evidence="6 10" id="KW-0472">Membrane</keyword>
<evidence type="ECO:0000256" key="3">
    <source>
        <dbReference type="ARBA" id="ARBA00022692"/>
    </source>
</evidence>
<evidence type="ECO:0000256" key="6">
    <source>
        <dbReference type="ARBA" id="ARBA00023136"/>
    </source>
</evidence>
<dbReference type="GO" id="GO:0030425">
    <property type="term" value="C:dendrite"/>
    <property type="evidence" value="ECO:0007669"/>
    <property type="project" value="TreeGrafter"/>
</dbReference>
<evidence type="ECO:0000256" key="1">
    <source>
        <dbReference type="ARBA" id="ARBA00004651"/>
    </source>
</evidence>
<comment type="similarity">
    <text evidence="9">Belongs to the G-protein coupled receptor 1 family.</text>
</comment>
<evidence type="ECO:0000256" key="10">
    <source>
        <dbReference type="SAM" id="Phobius"/>
    </source>
</evidence>
<dbReference type="PANTHER" id="PTHR24247:SF236">
    <property type="entry name" value="5-HYDROXYTRYPTAMINE RECEPTOR 6"/>
    <property type="match status" value="1"/>
</dbReference>
<dbReference type="Gene3D" id="1.20.1070.10">
    <property type="entry name" value="Rhodopsin 7-helix transmembrane proteins"/>
    <property type="match status" value="1"/>
</dbReference>
<reference evidence="12" key="1">
    <citation type="submission" date="2020-08" db="EMBL/GenBank/DDBJ databases">
        <authorList>
            <person name="Shumante A."/>
            <person name="Zimin A.V."/>
            <person name="Puiu D."/>
            <person name="Salzberg S.L."/>
        </authorList>
    </citation>
    <scope>NUCLEOTIDE SEQUENCE</scope>
    <source>
        <strain evidence="12">WC2-LM</strain>
        <tissue evidence="12">Liver</tissue>
    </source>
</reference>
<evidence type="ECO:0000256" key="8">
    <source>
        <dbReference type="ARBA" id="ARBA00023224"/>
    </source>
</evidence>
<evidence type="ECO:0000256" key="7">
    <source>
        <dbReference type="ARBA" id="ARBA00023170"/>
    </source>
</evidence>
<feature type="domain" description="G-protein coupled receptors family 1 profile" evidence="11">
    <location>
        <begin position="43"/>
        <end position="260"/>
    </location>
</feature>
<keyword evidence="8 9" id="KW-0807">Transducer</keyword>
<evidence type="ECO:0000259" key="11">
    <source>
        <dbReference type="PROSITE" id="PS50262"/>
    </source>
</evidence>
<keyword evidence="7 9" id="KW-0675">Receptor</keyword>
<dbReference type="GO" id="GO:0004993">
    <property type="term" value="F:G protein-coupled serotonin receptor activity"/>
    <property type="evidence" value="ECO:0007669"/>
    <property type="project" value="TreeGrafter"/>
</dbReference>
<feature type="transmembrane region" description="Helical" evidence="10">
    <location>
        <begin position="100"/>
        <end position="122"/>
    </location>
</feature>
<feature type="transmembrane region" description="Helical" evidence="10">
    <location>
        <begin position="186"/>
        <end position="209"/>
    </location>
</feature>
<dbReference type="GO" id="GO:0007188">
    <property type="term" value="P:adenylate cyclase-modulating G protein-coupled receptor signaling pathway"/>
    <property type="evidence" value="ECO:0007669"/>
    <property type="project" value="TreeGrafter"/>
</dbReference>
<name>A0A834Q0P4_MARMO</name>
<proteinExistence type="inferred from homology"/>
<dbReference type="EMBL" id="WJEC01007840">
    <property type="protein sequence ID" value="KAF7466611.1"/>
    <property type="molecule type" value="Genomic_DNA"/>
</dbReference>
<dbReference type="PRINTS" id="PR00237">
    <property type="entry name" value="GPCRRHODOPSN"/>
</dbReference>
<dbReference type="GO" id="GO:0007268">
    <property type="term" value="P:chemical synaptic transmission"/>
    <property type="evidence" value="ECO:0007669"/>
    <property type="project" value="TreeGrafter"/>
</dbReference>
<evidence type="ECO:0000256" key="5">
    <source>
        <dbReference type="ARBA" id="ARBA00023040"/>
    </source>
</evidence>
<gene>
    <name evidence="12" type="ORF">GHT09_002115</name>
</gene>
<evidence type="ECO:0000313" key="12">
    <source>
        <dbReference type="EMBL" id="KAF7466611.1"/>
    </source>
</evidence>
<dbReference type="GO" id="GO:0005886">
    <property type="term" value="C:plasma membrane"/>
    <property type="evidence" value="ECO:0007669"/>
    <property type="project" value="UniProtKB-SubCell"/>
</dbReference>
<keyword evidence="2" id="KW-1003">Cell membrane</keyword>
<dbReference type="InterPro" id="IPR000276">
    <property type="entry name" value="GPCR_Rhodpsn"/>
</dbReference>
<feature type="transmembrane region" description="Helical" evidence="10">
    <location>
        <begin position="28"/>
        <end position="51"/>
    </location>
</feature>
<keyword evidence="5 9" id="KW-0297">G-protein coupled receptor</keyword>
<comment type="subcellular location">
    <subcellularLocation>
        <location evidence="1">Cell membrane</location>
        <topology evidence="1">Multi-pass membrane protein</topology>
    </subcellularLocation>
</comment>
<keyword evidence="4 10" id="KW-1133">Transmembrane helix</keyword>